<comment type="pathway">
    <text evidence="2 10">Purine metabolism; IMP biosynthesis via de novo pathway; 5-formamido-1-(5-phospho-D-ribosyl)imidazole-4-carboxamide from 5-amino-1-(5-phospho-D-ribosyl)imidazole-4-carboxamide (10-formyl THF route): step 1/1.</text>
</comment>
<comment type="caution">
    <text evidence="12">The sequence shown here is derived from an EMBL/GenBank/DDBJ whole genome shotgun (WGS) entry which is preliminary data.</text>
</comment>
<keyword evidence="13" id="KW-1185">Reference proteome</keyword>
<dbReference type="GO" id="GO:0006189">
    <property type="term" value="P:'de novo' IMP biosynthetic process"/>
    <property type="evidence" value="ECO:0007669"/>
    <property type="project" value="UniProtKB-UniRule"/>
</dbReference>
<dbReference type="InParanoid" id="A0A5R8QCT8"/>
<organism evidence="12 13">
    <name type="scientific">Culicoidibacter larvae</name>
    <dbReference type="NCBI Taxonomy" id="2579976"/>
    <lineage>
        <taxon>Bacteria</taxon>
        <taxon>Bacillati</taxon>
        <taxon>Bacillota</taxon>
        <taxon>Culicoidibacteria</taxon>
        <taxon>Culicoidibacterales</taxon>
        <taxon>Culicoidibacteraceae</taxon>
        <taxon>Culicoidibacter</taxon>
    </lineage>
</organism>
<evidence type="ECO:0000256" key="3">
    <source>
        <dbReference type="ARBA" id="ARBA00007667"/>
    </source>
</evidence>
<keyword evidence="6 10" id="KW-0378">Hydrolase</keyword>
<dbReference type="Pfam" id="PF02142">
    <property type="entry name" value="MGS"/>
    <property type="match status" value="1"/>
</dbReference>
<dbReference type="PIRSF" id="PIRSF000414">
    <property type="entry name" value="AICARFT_IMPCHas"/>
    <property type="match status" value="1"/>
</dbReference>
<dbReference type="PROSITE" id="PS51855">
    <property type="entry name" value="MGS"/>
    <property type="match status" value="1"/>
</dbReference>
<dbReference type="UniPathway" id="UPA00074">
    <property type="reaction ID" value="UER00133"/>
</dbReference>
<evidence type="ECO:0000256" key="1">
    <source>
        <dbReference type="ARBA" id="ARBA00004844"/>
    </source>
</evidence>
<evidence type="ECO:0000256" key="5">
    <source>
        <dbReference type="ARBA" id="ARBA00022755"/>
    </source>
</evidence>
<dbReference type="SMART" id="SM00851">
    <property type="entry name" value="MGS"/>
    <property type="match status" value="1"/>
</dbReference>
<proteinExistence type="inferred from homology"/>
<evidence type="ECO:0000256" key="8">
    <source>
        <dbReference type="ARBA" id="ARBA00050488"/>
    </source>
</evidence>
<dbReference type="CDD" id="cd01421">
    <property type="entry name" value="IMPCH"/>
    <property type="match status" value="1"/>
</dbReference>
<dbReference type="Pfam" id="PF01808">
    <property type="entry name" value="AICARFT_IMPCHas"/>
    <property type="match status" value="1"/>
</dbReference>
<dbReference type="InterPro" id="IPR016193">
    <property type="entry name" value="Cytidine_deaminase-like"/>
</dbReference>
<comment type="pathway">
    <text evidence="1 10">Purine metabolism; IMP biosynthesis via de novo pathway; IMP from 5-formamido-1-(5-phospho-D-ribosyl)imidazole-4-carboxamide: step 1/1.</text>
</comment>
<evidence type="ECO:0000313" key="12">
    <source>
        <dbReference type="EMBL" id="TLG74328.1"/>
    </source>
</evidence>
<dbReference type="Proteomes" id="UP000306912">
    <property type="component" value="Unassembled WGS sequence"/>
</dbReference>
<dbReference type="InterPro" id="IPR036914">
    <property type="entry name" value="MGS-like_dom_sf"/>
</dbReference>
<dbReference type="Gene3D" id="3.40.140.20">
    <property type="match status" value="2"/>
</dbReference>
<keyword evidence="7 10" id="KW-0511">Multifunctional enzyme</keyword>
<reference evidence="12 13" key="1">
    <citation type="submission" date="2019-05" db="EMBL/GenBank/DDBJ databases">
        <title>Culicoidintestinum kansasii gen. nov., sp. nov. from the gastrointestinal tract of the biting midge, Culicoides sonorensis.</title>
        <authorList>
            <person name="Neupane S."/>
            <person name="Ghosh A."/>
            <person name="Gunther S."/>
            <person name="Martin K."/>
            <person name="Zurek L."/>
        </authorList>
    </citation>
    <scope>NUCLEOTIDE SEQUENCE [LARGE SCALE GENOMIC DNA]</scope>
    <source>
        <strain evidence="12 13">CS-1</strain>
    </source>
</reference>
<dbReference type="HAMAP" id="MF_00139">
    <property type="entry name" value="PurH"/>
    <property type="match status" value="1"/>
</dbReference>
<comment type="domain">
    <text evidence="10">The IMP cyclohydrolase activity resides in the N-terminal region.</text>
</comment>
<dbReference type="FunFam" id="3.40.50.1380:FF:000001">
    <property type="entry name" value="Bifunctional purine biosynthesis protein PurH"/>
    <property type="match status" value="1"/>
</dbReference>
<dbReference type="OrthoDB" id="9802065at2"/>
<dbReference type="EC" id="3.5.4.10" evidence="10"/>
<dbReference type="RefSeq" id="WP_138190879.1">
    <property type="nucleotide sequence ID" value="NZ_VBWP01000004.1"/>
</dbReference>
<dbReference type="EMBL" id="VBWP01000004">
    <property type="protein sequence ID" value="TLG74328.1"/>
    <property type="molecule type" value="Genomic_DNA"/>
</dbReference>
<dbReference type="EC" id="2.1.2.3" evidence="10"/>
<evidence type="ECO:0000259" key="11">
    <source>
        <dbReference type="PROSITE" id="PS51855"/>
    </source>
</evidence>
<dbReference type="Gene3D" id="3.40.50.1380">
    <property type="entry name" value="Methylglyoxal synthase-like domain"/>
    <property type="match status" value="1"/>
</dbReference>
<sequence length="512" mass="55412">MNKKQALISVSDKTGIANLAKQLIDLGYELISTGGTEKMLLDAAIPVKNISVITGFPEILDGRVKTLDPHVHGGLLAVHDDAQHMQQLADNDIDLIDLVVVNLYPFKATISNPDCQYDDAIENIDIGGPSMLRSAAKNHRYVTVLTDPEDYSVVVEELTKNGETSFALRQQLAAKVFRHTAAYDSLIAEYLTKACDITFPEQLTLSYELKQSLRYGENPHQAAAFYAAPIAVKGTISSAIQLHGKELSYNNIQDANAALQIVKEFNEPAVVALKHMNPCGVGIGSTIYEAWQKAYEADKTSIFGGIIAVNGVVDAKTAREMSEIFLEIILAEDFTPDALEILQKKKNIRLLMVQFENHNVSTLKVVSVEGGLLVQEEDRVTISADDLTVVTKTQPTADLLDELLFAWKVVKHVKSNAIVLAKDAMTIGIGAGQMNRIGAARIAIEQAGDKALGSVLASDAFFPMPDTVEAAAAAGVKAIIQPGGSIKDDESIACADKYGIVMVTTGIRHFKH</sequence>
<evidence type="ECO:0000256" key="4">
    <source>
        <dbReference type="ARBA" id="ARBA00022679"/>
    </source>
</evidence>
<dbReference type="NCBIfam" id="TIGR00355">
    <property type="entry name" value="purH"/>
    <property type="match status" value="1"/>
</dbReference>
<evidence type="ECO:0000256" key="2">
    <source>
        <dbReference type="ARBA" id="ARBA00004954"/>
    </source>
</evidence>
<dbReference type="SUPFAM" id="SSF52335">
    <property type="entry name" value="Methylglyoxal synthase-like"/>
    <property type="match status" value="1"/>
</dbReference>
<accession>A0A5R8QCT8</accession>
<dbReference type="GO" id="GO:0004643">
    <property type="term" value="F:phosphoribosylaminoimidazolecarboxamide formyltransferase activity"/>
    <property type="evidence" value="ECO:0007669"/>
    <property type="project" value="UniProtKB-UniRule"/>
</dbReference>
<dbReference type="InterPro" id="IPR002695">
    <property type="entry name" value="PurH-like"/>
</dbReference>
<dbReference type="FunFam" id="3.40.140.20:FF:000001">
    <property type="entry name" value="Bifunctional purine biosynthesis protein PurH"/>
    <property type="match status" value="1"/>
</dbReference>
<protein>
    <recommendedName>
        <fullName evidence="10">Bifunctional purine biosynthesis protein PurH</fullName>
    </recommendedName>
    <domain>
        <recommendedName>
            <fullName evidence="10">Phosphoribosylaminoimidazolecarboxamide formyltransferase</fullName>
            <ecNumber evidence="10">2.1.2.3</ecNumber>
        </recommendedName>
        <alternativeName>
            <fullName evidence="10">AICAR transformylase</fullName>
        </alternativeName>
    </domain>
    <domain>
        <recommendedName>
            <fullName evidence="10">IMP cyclohydrolase</fullName>
            <ecNumber evidence="10">3.5.4.10</ecNumber>
        </recommendedName>
        <alternativeName>
            <fullName evidence="10">ATIC</fullName>
        </alternativeName>
        <alternativeName>
            <fullName evidence="10">IMP synthase</fullName>
        </alternativeName>
        <alternativeName>
            <fullName evidence="10">Inosinicase</fullName>
        </alternativeName>
    </domain>
</protein>
<evidence type="ECO:0000313" key="13">
    <source>
        <dbReference type="Proteomes" id="UP000306912"/>
    </source>
</evidence>
<comment type="catalytic activity">
    <reaction evidence="9 10">
        <text>IMP + H2O = 5-formamido-1-(5-phospho-D-ribosyl)imidazole-4-carboxamide</text>
        <dbReference type="Rhea" id="RHEA:18445"/>
        <dbReference type="ChEBI" id="CHEBI:15377"/>
        <dbReference type="ChEBI" id="CHEBI:58053"/>
        <dbReference type="ChEBI" id="CHEBI:58467"/>
        <dbReference type="EC" id="3.5.4.10"/>
    </reaction>
</comment>
<keyword evidence="5 10" id="KW-0658">Purine biosynthesis</keyword>
<feature type="domain" description="MGS-like" evidence="11">
    <location>
        <begin position="1"/>
        <end position="146"/>
    </location>
</feature>
<evidence type="ECO:0000256" key="7">
    <source>
        <dbReference type="ARBA" id="ARBA00023268"/>
    </source>
</evidence>
<dbReference type="SMART" id="SM00798">
    <property type="entry name" value="AICARFT_IMPCHas"/>
    <property type="match status" value="1"/>
</dbReference>
<dbReference type="PANTHER" id="PTHR11692">
    <property type="entry name" value="BIFUNCTIONAL PURINE BIOSYNTHESIS PROTEIN PURH"/>
    <property type="match status" value="1"/>
</dbReference>
<dbReference type="AlphaFoldDB" id="A0A5R8QCT8"/>
<comment type="similarity">
    <text evidence="3 10">Belongs to the PurH family.</text>
</comment>
<gene>
    <name evidence="10 12" type="primary">purH</name>
    <name evidence="12" type="ORF">FEZ08_06375</name>
</gene>
<dbReference type="InterPro" id="IPR011607">
    <property type="entry name" value="MGS-like_dom"/>
</dbReference>
<dbReference type="FunCoup" id="A0A5R8QCT8">
    <property type="interactions" value="354"/>
</dbReference>
<comment type="catalytic activity">
    <reaction evidence="8 10">
        <text>(6R)-10-formyltetrahydrofolate + 5-amino-1-(5-phospho-beta-D-ribosyl)imidazole-4-carboxamide = 5-formamido-1-(5-phospho-D-ribosyl)imidazole-4-carboxamide + (6S)-5,6,7,8-tetrahydrofolate</text>
        <dbReference type="Rhea" id="RHEA:22192"/>
        <dbReference type="ChEBI" id="CHEBI:57453"/>
        <dbReference type="ChEBI" id="CHEBI:58467"/>
        <dbReference type="ChEBI" id="CHEBI:58475"/>
        <dbReference type="ChEBI" id="CHEBI:195366"/>
        <dbReference type="EC" id="2.1.2.3"/>
    </reaction>
</comment>
<keyword evidence="4 10" id="KW-0808">Transferase</keyword>
<evidence type="ECO:0000256" key="6">
    <source>
        <dbReference type="ARBA" id="ARBA00022801"/>
    </source>
</evidence>
<evidence type="ECO:0000256" key="10">
    <source>
        <dbReference type="HAMAP-Rule" id="MF_00139"/>
    </source>
</evidence>
<evidence type="ECO:0000256" key="9">
    <source>
        <dbReference type="ARBA" id="ARBA00050687"/>
    </source>
</evidence>
<dbReference type="GO" id="GO:0005829">
    <property type="term" value="C:cytosol"/>
    <property type="evidence" value="ECO:0007669"/>
    <property type="project" value="TreeGrafter"/>
</dbReference>
<dbReference type="FunFam" id="3.40.140.20:FF:000002">
    <property type="entry name" value="Bifunctional purine biosynthesis protein PurH"/>
    <property type="match status" value="1"/>
</dbReference>
<dbReference type="GO" id="GO:0003937">
    <property type="term" value="F:IMP cyclohydrolase activity"/>
    <property type="evidence" value="ECO:0007669"/>
    <property type="project" value="UniProtKB-UniRule"/>
</dbReference>
<dbReference type="NCBIfam" id="NF002049">
    <property type="entry name" value="PRK00881.1"/>
    <property type="match status" value="1"/>
</dbReference>
<dbReference type="InterPro" id="IPR024051">
    <property type="entry name" value="AICAR_Tfase_dup_dom_sf"/>
</dbReference>
<dbReference type="SUPFAM" id="SSF53927">
    <property type="entry name" value="Cytidine deaminase-like"/>
    <property type="match status" value="1"/>
</dbReference>
<dbReference type="PANTHER" id="PTHR11692:SF0">
    <property type="entry name" value="BIFUNCTIONAL PURINE BIOSYNTHESIS PROTEIN ATIC"/>
    <property type="match status" value="1"/>
</dbReference>
<name>A0A5R8QCT8_9FIRM</name>